<accession>A0A6A2YHU8</accession>
<dbReference type="GO" id="GO:0045292">
    <property type="term" value="P:mRNA cis splicing, via spliceosome"/>
    <property type="evidence" value="ECO:0007669"/>
    <property type="project" value="TreeGrafter"/>
</dbReference>
<dbReference type="PANTHER" id="PTHR47539:SF1">
    <property type="entry name" value="PENTATRICOPEPTIDE REPEAT-CONTAINING PROTEIN OTP51, CHLOROPLASTIC"/>
    <property type="match status" value="1"/>
</dbReference>
<dbReference type="InterPro" id="IPR052500">
    <property type="entry name" value="Chloro/Mito_RNA_Process"/>
</dbReference>
<comment type="caution">
    <text evidence="1">The sequence shown here is derived from an EMBL/GenBank/DDBJ whole genome shotgun (WGS) entry which is preliminary data.</text>
</comment>
<name>A0A6A2YHU8_HIBSY</name>
<gene>
    <name evidence="1" type="ORF">F3Y22_tig00111392pilonHSYRG00139</name>
</gene>
<dbReference type="AlphaFoldDB" id="A0A6A2YHU8"/>
<evidence type="ECO:0000313" key="1">
    <source>
        <dbReference type="EMBL" id="KAE8680016.1"/>
    </source>
</evidence>
<dbReference type="PANTHER" id="PTHR47539">
    <property type="entry name" value="PENTATRICOPEPTIDE REPEAT-CONTAINING PROTEIN OTP51, CHLOROPLASTIC"/>
    <property type="match status" value="1"/>
</dbReference>
<dbReference type="EMBL" id="VEPZ02001327">
    <property type="protein sequence ID" value="KAE8680016.1"/>
    <property type="molecule type" value="Genomic_DNA"/>
</dbReference>
<reference evidence="1" key="1">
    <citation type="submission" date="2019-09" db="EMBL/GenBank/DDBJ databases">
        <title>Draft genome information of white flower Hibiscus syriacus.</title>
        <authorList>
            <person name="Kim Y.-M."/>
        </authorList>
    </citation>
    <scope>NUCLEOTIDE SEQUENCE [LARGE SCALE GENOMIC DNA]</scope>
    <source>
        <strain evidence="1">YM2019G1</strain>
    </source>
</reference>
<dbReference type="GO" id="GO:0048564">
    <property type="term" value="P:photosystem I assembly"/>
    <property type="evidence" value="ECO:0007669"/>
    <property type="project" value="TreeGrafter"/>
</dbReference>
<keyword evidence="2" id="KW-1185">Reference proteome</keyword>
<proteinExistence type="predicted"/>
<protein>
    <submittedName>
        <fullName evidence="1">Uncharacterized protein</fullName>
    </submittedName>
</protein>
<dbReference type="Proteomes" id="UP000436088">
    <property type="component" value="Unassembled WGS sequence"/>
</dbReference>
<sequence>MKHLAAPVIEVKELEELPEQWRSSKLAWLCKELLAHKAGTLVRILNAQRKGDHPVQGCLDEACGVYNRMIRLGGYLPRFSLHNSLF</sequence>
<organism evidence="1 2">
    <name type="scientific">Hibiscus syriacus</name>
    <name type="common">Rose of Sharon</name>
    <dbReference type="NCBI Taxonomy" id="106335"/>
    <lineage>
        <taxon>Eukaryota</taxon>
        <taxon>Viridiplantae</taxon>
        <taxon>Streptophyta</taxon>
        <taxon>Embryophyta</taxon>
        <taxon>Tracheophyta</taxon>
        <taxon>Spermatophyta</taxon>
        <taxon>Magnoliopsida</taxon>
        <taxon>eudicotyledons</taxon>
        <taxon>Gunneridae</taxon>
        <taxon>Pentapetalae</taxon>
        <taxon>rosids</taxon>
        <taxon>malvids</taxon>
        <taxon>Malvales</taxon>
        <taxon>Malvaceae</taxon>
        <taxon>Malvoideae</taxon>
        <taxon>Hibiscus</taxon>
    </lineage>
</organism>
<dbReference type="GO" id="GO:0000373">
    <property type="term" value="P:Group II intron splicing"/>
    <property type="evidence" value="ECO:0007669"/>
    <property type="project" value="TreeGrafter"/>
</dbReference>
<evidence type="ECO:0000313" key="2">
    <source>
        <dbReference type="Proteomes" id="UP000436088"/>
    </source>
</evidence>